<keyword evidence="2" id="KW-1185">Reference proteome</keyword>
<evidence type="ECO:0000313" key="1">
    <source>
        <dbReference type="EMBL" id="EYB69032.1"/>
    </source>
</evidence>
<protein>
    <recommendedName>
        <fullName evidence="3">HTH iclR-type domain-containing protein</fullName>
    </recommendedName>
</protein>
<name>A0A016QT55_9DEIO</name>
<gene>
    <name evidence="1" type="ORF">DEIPH_ctg012orf0107</name>
</gene>
<comment type="caution">
    <text evidence="1">The sequence shown here is derived from an EMBL/GenBank/DDBJ whole genome shotgun (WGS) entry which is preliminary data.</text>
</comment>
<sequence length="220" mass="24249">MKAPEESSLPAVAGPVVIGDVRRAQVVTDRNQLRRLAPFMGAERTVAQAAARLGLGIPAMYKLVTRFVALGLLQETRREARAGRAIRHYRAAPAFFVPFEVMPLGQIGLQNRRVHLDRFERSLAAAMREGWPPGWGTLTCFTPSGEAYYEIASAQGERFDPLDLSSPVLLSGWNLLTLTPQEARALQRQLAQVITPYLGRTGGGETYLLGTFLCRDQGDR</sequence>
<dbReference type="RefSeq" id="WP_235183175.1">
    <property type="nucleotide sequence ID" value="NZ_JHAC01000012.1"/>
</dbReference>
<dbReference type="PATRIC" id="fig|1476583.3.peg.931"/>
<proteinExistence type="predicted"/>
<dbReference type="AlphaFoldDB" id="A0A016QT55"/>
<dbReference type="EMBL" id="JHAC01000012">
    <property type="protein sequence ID" value="EYB69032.1"/>
    <property type="molecule type" value="Genomic_DNA"/>
</dbReference>
<accession>A0A016QT55</accession>
<evidence type="ECO:0000313" key="2">
    <source>
        <dbReference type="Proteomes" id="UP000020492"/>
    </source>
</evidence>
<dbReference type="Proteomes" id="UP000020492">
    <property type="component" value="Unassembled WGS sequence"/>
</dbReference>
<reference evidence="1 2" key="1">
    <citation type="submission" date="2014-03" db="EMBL/GenBank/DDBJ databases">
        <title>Draft genome sequence of Deinococcus phoenicis 1P10ME.</title>
        <authorList>
            <person name="Stepanov V.G."/>
            <person name="Vaishampayan P."/>
            <person name="Venkateswaran K."/>
            <person name="Fox G.E."/>
        </authorList>
    </citation>
    <scope>NUCLEOTIDE SEQUENCE [LARGE SCALE GENOMIC DNA]</scope>
    <source>
        <strain evidence="1 2">1P10ME</strain>
    </source>
</reference>
<organism evidence="1 2">
    <name type="scientific">Deinococcus phoenicis</name>
    <dbReference type="NCBI Taxonomy" id="1476583"/>
    <lineage>
        <taxon>Bacteria</taxon>
        <taxon>Thermotogati</taxon>
        <taxon>Deinococcota</taxon>
        <taxon>Deinococci</taxon>
        <taxon>Deinococcales</taxon>
        <taxon>Deinococcaceae</taxon>
        <taxon>Deinococcus</taxon>
    </lineage>
</organism>
<evidence type="ECO:0008006" key="3">
    <source>
        <dbReference type="Google" id="ProtNLM"/>
    </source>
</evidence>